<evidence type="ECO:0000313" key="5">
    <source>
        <dbReference type="Proteomes" id="UP000799424"/>
    </source>
</evidence>
<dbReference type="OrthoDB" id="15189at2759"/>
<evidence type="ECO:0000313" key="4">
    <source>
        <dbReference type="EMBL" id="KAF2825455.1"/>
    </source>
</evidence>
<dbReference type="AlphaFoldDB" id="A0A6A6ZYR4"/>
<evidence type="ECO:0000256" key="2">
    <source>
        <dbReference type="SAM" id="SignalP"/>
    </source>
</evidence>
<dbReference type="InterPro" id="IPR001969">
    <property type="entry name" value="Aspartic_peptidase_AS"/>
</dbReference>
<keyword evidence="1" id="KW-0064">Aspartyl protease</keyword>
<name>A0A6A6ZYR4_9PLEO</name>
<reference evidence="4" key="1">
    <citation type="journal article" date="2020" name="Stud. Mycol.">
        <title>101 Dothideomycetes genomes: a test case for predicting lifestyles and emergence of pathogens.</title>
        <authorList>
            <person name="Haridas S."/>
            <person name="Albert R."/>
            <person name="Binder M."/>
            <person name="Bloem J."/>
            <person name="Labutti K."/>
            <person name="Salamov A."/>
            <person name="Andreopoulos B."/>
            <person name="Baker S."/>
            <person name="Barry K."/>
            <person name="Bills G."/>
            <person name="Bluhm B."/>
            <person name="Cannon C."/>
            <person name="Castanera R."/>
            <person name="Culley D."/>
            <person name="Daum C."/>
            <person name="Ezra D."/>
            <person name="Gonzalez J."/>
            <person name="Henrissat B."/>
            <person name="Kuo A."/>
            <person name="Liang C."/>
            <person name="Lipzen A."/>
            <person name="Lutzoni F."/>
            <person name="Magnuson J."/>
            <person name="Mondo S."/>
            <person name="Nolan M."/>
            <person name="Ohm R."/>
            <person name="Pangilinan J."/>
            <person name="Park H.-J."/>
            <person name="Ramirez L."/>
            <person name="Alfaro M."/>
            <person name="Sun H."/>
            <person name="Tritt A."/>
            <person name="Yoshinaga Y."/>
            <person name="Zwiers L.-H."/>
            <person name="Turgeon B."/>
            <person name="Goodwin S."/>
            <person name="Spatafora J."/>
            <person name="Crous P."/>
            <person name="Grigoriev I."/>
        </authorList>
    </citation>
    <scope>NUCLEOTIDE SEQUENCE</scope>
    <source>
        <strain evidence="4">CBS 113818</strain>
    </source>
</reference>
<gene>
    <name evidence="4" type="ORF">CC86DRAFT_446753</name>
</gene>
<proteinExistence type="predicted"/>
<keyword evidence="5" id="KW-1185">Reference proteome</keyword>
<evidence type="ECO:0000259" key="3">
    <source>
        <dbReference type="PROSITE" id="PS51767"/>
    </source>
</evidence>
<keyword evidence="4" id="KW-0645">Protease</keyword>
<dbReference type="InterPro" id="IPR021109">
    <property type="entry name" value="Peptidase_aspartic_dom_sf"/>
</dbReference>
<dbReference type="InterPro" id="IPR033121">
    <property type="entry name" value="PEPTIDASE_A1"/>
</dbReference>
<dbReference type="PROSITE" id="PS00141">
    <property type="entry name" value="ASP_PROTEASE"/>
    <property type="match status" value="1"/>
</dbReference>
<dbReference type="PROSITE" id="PS51767">
    <property type="entry name" value="PEPTIDASE_A1"/>
    <property type="match status" value="1"/>
</dbReference>
<evidence type="ECO:0000256" key="1">
    <source>
        <dbReference type="ARBA" id="ARBA00022750"/>
    </source>
</evidence>
<feature type="domain" description="Peptidase A1" evidence="3">
    <location>
        <begin position="83"/>
        <end position="282"/>
    </location>
</feature>
<feature type="signal peptide" evidence="2">
    <location>
        <begin position="1"/>
        <end position="17"/>
    </location>
</feature>
<protein>
    <submittedName>
        <fullName evidence="4">Acid protease</fullName>
    </submittedName>
</protein>
<accession>A0A6A6ZYR4</accession>
<keyword evidence="1" id="KW-0378">Hydrolase</keyword>
<sequence length="282" mass="30533">MFLSFFLLVFSAHSILALTRRAPAGILVTNNILELTTAPSAHHLIPPSSRYLVARRRNVLAKRQDVSFADIQEDLLTIGGRVYMVNATIANKTYTLVIDTGSSDTWAASSSFSCEDPDTNFFVPTDLCGSGPLYNTSASFERITLPFADFGFDAGGGNVKVKQMIGVVDEGFWMGDNISSGIMGLGFQALTRGINSRSTQFSISPIFSIALSRPSNENPQAGGLLAIGGIPDILHDGHWVQTPLQPYFQDLYAFYQIGIDGFDIIPPSAPTPSPPRPPFSLH</sequence>
<dbReference type="EMBL" id="MU006228">
    <property type="protein sequence ID" value="KAF2825455.1"/>
    <property type="molecule type" value="Genomic_DNA"/>
</dbReference>
<dbReference type="GO" id="GO:0006508">
    <property type="term" value="P:proteolysis"/>
    <property type="evidence" value="ECO:0007669"/>
    <property type="project" value="UniProtKB-KW"/>
</dbReference>
<dbReference type="SUPFAM" id="SSF50630">
    <property type="entry name" value="Acid proteases"/>
    <property type="match status" value="1"/>
</dbReference>
<dbReference type="InterPro" id="IPR034164">
    <property type="entry name" value="Pepsin-like_dom"/>
</dbReference>
<dbReference type="Gene3D" id="2.40.70.10">
    <property type="entry name" value="Acid Proteases"/>
    <property type="match status" value="2"/>
</dbReference>
<keyword evidence="2" id="KW-0732">Signal</keyword>
<feature type="chain" id="PRO_5025431144" evidence="2">
    <location>
        <begin position="18"/>
        <end position="282"/>
    </location>
</feature>
<dbReference type="CDD" id="cd05471">
    <property type="entry name" value="pepsin_like"/>
    <property type="match status" value="1"/>
</dbReference>
<dbReference type="GO" id="GO:0004190">
    <property type="term" value="F:aspartic-type endopeptidase activity"/>
    <property type="evidence" value="ECO:0007669"/>
    <property type="project" value="UniProtKB-KW"/>
</dbReference>
<dbReference type="Proteomes" id="UP000799424">
    <property type="component" value="Unassembled WGS sequence"/>
</dbReference>
<organism evidence="4 5">
    <name type="scientific">Ophiobolus disseminans</name>
    <dbReference type="NCBI Taxonomy" id="1469910"/>
    <lineage>
        <taxon>Eukaryota</taxon>
        <taxon>Fungi</taxon>
        <taxon>Dikarya</taxon>
        <taxon>Ascomycota</taxon>
        <taxon>Pezizomycotina</taxon>
        <taxon>Dothideomycetes</taxon>
        <taxon>Pleosporomycetidae</taxon>
        <taxon>Pleosporales</taxon>
        <taxon>Pleosporineae</taxon>
        <taxon>Phaeosphaeriaceae</taxon>
        <taxon>Ophiobolus</taxon>
    </lineage>
</organism>